<reference evidence="1 2" key="1">
    <citation type="journal article" date="2000" name="Nucleic Acids Res.">
        <title>Genome sequences of Chlamydia trachomatis MoPn and Chlamydia pneumoniae AR39.</title>
        <authorList>
            <person name="Read T.D."/>
            <person name="Brunham R.C."/>
            <person name="Shen C."/>
            <person name="Gill S.R."/>
            <person name="Heidelberg J.F."/>
            <person name="White O."/>
            <person name="Hickey E.K."/>
            <person name="Peterson J.D."/>
            <person name="Utterback T.R."/>
            <person name="Berry K.J."/>
            <person name="Bass S."/>
            <person name="Linher K.D."/>
            <person name="Weidman J.F."/>
            <person name="Khouri H.M."/>
            <person name="Craven B."/>
            <person name="Bowman C."/>
            <person name="Dodson R.J."/>
            <person name="Gwinn M.L."/>
            <person name="Nelson W.C."/>
            <person name="DeBoy R.T."/>
            <person name="Kolonay J.F."/>
            <person name="McClarty G."/>
            <person name="Salzberg S.L."/>
            <person name="Eisen J.A."/>
            <person name="Fraser C.M."/>
        </authorList>
    </citation>
    <scope>NUCLEOTIDE SEQUENCE [LARGE SCALE GENOMIC DNA]</scope>
    <source>
        <strain evidence="2">MoPn / Nigg</strain>
    </source>
</reference>
<dbReference type="AlphaFoldDB" id="Q9PLR9"/>
<evidence type="ECO:0000313" key="1">
    <source>
        <dbReference type="EMBL" id="AAF38917.1"/>
    </source>
</evidence>
<protein>
    <submittedName>
        <fullName evidence="1">Uncharacterized protein</fullName>
    </submittedName>
</protein>
<dbReference type="Proteomes" id="UP000000800">
    <property type="component" value="Chromosome"/>
</dbReference>
<dbReference type="EMBL" id="AE002160">
    <property type="protein sequence ID" value="AAF38917.1"/>
    <property type="molecule type" value="Genomic_DNA"/>
</dbReference>
<dbReference type="AntiFam" id="ANF00010">
    <property type="entry name" value="tRNA translation"/>
</dbReference>
<sequence>MSSSVTSEVFLDCGPIAQWIEHPPSKRMVAGSNPARSEMHASFPLGFAAFLSCKKLLTRVRIQKDLCVFGGLYGYAVCSRSDCSEPRGFCCFWRLKREIRCPFRSGF</sequence>
<name>Q9PLR9_CHLMU</name>
<gene>
    <name evidence="1" type="ordered locus">TC_0026</name>
</gene>
<dbReference type="KEGG" id="cmu:TC_0026"/>
<dbReference type="PIR" id="F81747">
    <property type="entry name" value="F81747"/>
</dbReference>
<accession>Q9PLR9</accession>
<dbReference type="HOGENOM" id="CLU_2205337_0_0_0"/>
<proteinExistence type="predicted"/>
<keyword evidence="2" id="KW-1185">Reference proteome</keyword>
<evidence type="ECO:0000313" key="2">
    <source>
        <dbReference type="Proteomes" id="UP000000800"/>
    </source>
</evidence>
<organism evidence="1 2">
    <name type="scientific">Chlamydia muridarum (strain MoPn / Nigg)</name>
    <dbReference type="NCBI Taxonomy" id="243161"/>
    <lineage>
        <taxon>Bacteria</taxon>
        <taxon>Pseudomonadati</taxon>
        <taxon>Chlamydiota</taxon>
        <taxon>Chlamydiia</taxon>
        <taxon>Chlamydiales</taxon>
        <taxon>Chlamydiaceae</taxon>
        <taxon>Chlamydia/Chlamydophila group</taxon>
        <taxon>Chlamydia</taxon>
    </lineage>
</organism>